<keyword evidence="1" id="KW-0472">Membrane</keyword>
<proteinExistence type="predicted"/>
<dbReference type="AlphaFoldDB" id="A0A915L2U0"/>
<reference evidence="3" key="1">
    <citation type="submission" date="2022-11" db="UniProtKB">
        <authorList>
            <consortium name="WormBaseParasite"/>
        </authorList>
    </citation>
    <scope>IDENTIFICATION</scope>
</reference>
<evidence type="ECO:0000256" key="1">
    <source>
        <dbReference type="SAM" id="Phobius"/>
    </source>
</evidence>
<feature type="transmembrane region" description="Helical" evidence="1">
    <location>
        <begin position="42"/>
        <end position="69"/>
    </location>
</feature>
<keyword evidence="1" id="KW-0812">Transmembrane</keyword>
<dbReference type="WBParaSite" id="nRc.2.0.1.t45439-RA">
    <property type="protein sequence ID" value="nRc.2.0.1.t45439-RA"/>
    <property type="gene ID" value="nRc.2.0.1.g45439"/>
</dbReference>
<keyword evidence="2" id="KW-1185">Reference proteome</keyword>
<name>A0A915L2U0_ROMCU</name>
<sequence length="83" mass="9193">MSIKLKRHNIKSKDIKPSYRLPETLIMRANQMSQIMNNSQSANILTAFSFGSSDVLGLIGNIILMTIIFKNAGQILSLLQASL</sequence>
<evidence type="ECO:0000313" key="3">
    <source>
        <dbReference type="WBParaSite" id="nRc.2.0.1.t45439-RA"/>
    </source>
</evidence>
<dbReference type="Proteomes" id="UP000887565">
    <property type="component" value="Unplaced"/>
</dbReference>
<protein>
    <submittedName>
        <fullName evidence="3">Uncharacterized protein</fullName>
    </submittedName>
</protein>
<keyword evidence="1" id="KW-1133">Transmembrane helix</keyword>
<accession>A0A915L2U0</accession>
<organism evidence="2 3">
    <name type="scientific">Romanomermis culicivorax</name>
    <name type="common">Nematode worm</name>
    <dbReference type="NCBI Taxonomy" id="13658"/>
    <lineage>
        <taxon>Eukaryota</taxon>
        <taxon>Metazoa</taxon>
        <taxon>Ecdysozoa</taxon>
        <taxon>Nematoda</taxon>
        <taxon>Enoplea</taxon>
        <taxon>Dorylaimia</taxon>
        <taxon>Mermithida</taxon>
        <taxon>Mermithoidea</taxon>
        <taxon>Mermithidae</taxon>
        <taxon>Romanomermis</taxon>
    </lineage>
</organism>
<evidence type="ECO:0000313" key="2">
    <source>
        <dbReference type="Proteomes" id="UP000887565"/>
    </source>
</evidence>